<name>A0A8X6R4E0_NEPPI</name>
<organism evidence="2 3">
    <name type="scientific">Nephila pilipes</name>
    <name type="common">Giant wood spider</name>
    <name type="synonym">Nephila maculata</name>
    <dbReference type="NCBI Taxonomy" id="299642"/>
    <lineage>
        <taxon>Eukaryota</taxon>
        <taxon>Metazoa</taxon>
        <taxon>Ecdysozoa</taxon>
        <taxon>Arthropoda</taxon>
        <taxon>Chelicerata</taxon>
        <taxon>Arachnida</taxon>
        <taxon>Araneae</taxon>
        <taxon>Araneomorphae</taxon>
        <taxon>Entelegynae</taxon>
        <taxon>Araneoidea</taxon>
        <taxon>Nephilidae</taxon>
        <taxon>Nephila</taxon>
    </lineage>
</organism>
<dbReference type="AlphaFoldDB" id="A0A8X6R4E0"/>
<protein>
    <submittedName>
        <fullName evidence="2">Uncharacterized protein</fullName>
    </submittedName>
</protein>
<evidence type="ECO:0000256" key="1">
    <source>
        <dbReference type="SAM" id="MobiDB-lite"/>
    </source>
</evidence>
<keyword evidence="3" id="KW-1185">Reference proteome</keyword>
<comment type="caution">
    <text evidence="2">The sequence shown here is derived from an EMBL/GenBank/DDBJ whole genome shotgun (WGS) entry which is preliminary data.</text>
</comment>
<proteinExistence type="predicted"/>
<dbReference type="OrthoDB" id="6409578at2759"/>
<evidence type="ECO:0000313" key="2">
    <source>
        <dbReference type="EMBL" id="GFU48497.1"/>
    </source>
</evidence>
<reference evidence="2" key="1">
    <citation type="submission" date="2020-08" db="EMBL/GenBank/DDBJ databases">
        <title>Multicomponent nature underlies the extraordinary mechanical properties of spider dragline silk.</title>
        <authorList>
            <person name="Kono N."/>
            <person name="Nakamura H."/>
            <person name="Mori M."/>
            <person name="Yoshida Y."/>
            <person name="Ohtoshi R."/>
            <person name="Malay A.D."/>
            <person name="Moran D.A.P."/>
            <person name="Tomita M."/>
            <person name="Numata K."/>
            <person name="Arakawa K."/>
        </authorList>
    </citation>
    <scope>NUCLEOTIDE SEQUENCE</scope>
</reference>
<gene>
    <name evidence="2" type="ORF">NPIL_45711</name>
</gene>
<evidence type="ECO:0000313" key="3">
    <source>
        <dbReference type="Proteomes" id="UP000887013"/>
    </source>
</evidence>
<feature type="region of interest" description="Disordered" evidence="1">
    <location>
        <begin position="46"/>
        <end position="93"/>
    </location>
</feature>
<dbReference type="EMBL" id="BMAW01037466">
    <property type="protein sequence ID" value="GFU48497.1"/>
    <property type="molecule type" value="Genomic_DNA"/>
</dbReference>
<sequence>MICGVEDQEEQERAVQMRQEPGGQRAAMHGHRRRCRIIPIRRRSAADSLDIQPDDERSEVERKRDKGRTTSGNLRGARATRLDHPLDEDDGRRRDLIGRPDLCRQVQNDRKGGCPPCFGKSVPLSQVRYRLRYGNVPFGLGGRNIAFGYCGMTFMNVYKYLSDFLNTCDIVDYG</sequence>
<dbReference type="Proteomes" id="UP000887013">
    <property type="component" value="Unassembled WGS sequence"/>
</dbReference>
<feature type="compositionally biased region" description="Basic and acidic residues" evidence="1">
    <location>
        <begin position="59"/>
        <end position="68"/>
    </location>
</feature>
<feature type="compositionally biased region" description="Basic and acidic residues" evidence="1">
    <location>
        <begin position="80"/>
        <end position="93"/>
    </location>
</feature>
<accession>A0A8X6R4E0</accession>